<dbReference type="InterPro" id="IPR013762">
    <property type="entry name" value="Integrase-like_cat_sf"/>
</dbReference>
<organism evidence="8 9">
    <name type="scientific">Leptospirillum ferriphilum</name>
    <dbReference type="NCBI Taxonomy" id="178606"/>
    <lineage>
        <taxon>Bacteria</taxon>
        <taxon>Pseudomonadati</taxon>
        <taxon>Nitrospirota</taxon>
        <taxon>Nitrospiria</taxon>
        <taxon>Nitrospirales</taxon>
        <taxon>Nitrospiraceae</taxon>
        <taxon>Leptospirillum</taxon>
    </lineage>
</organism>
<name>A0A094X7G6_9BACT</name>
<evidence type="ECO:0000256" key="2">
    <source>
        <dbReference type="ARBA" id="ARBA00022908"/>
    </source>
</evidence>
<evidence type="ECO:0000259" key="6">
    <source>
        <dbReference type="PROSITE" id="PS51898"/>
    </source>
</evidence>
<dbReference type="InterPro" id="IPR038488">
    <property type="entry name" value="Integrase_DNA-bd_sf"/>
</dbReference>
<gene>
    <name evidence="8" type="ORF">LptCag_1222</name>
</gene>
<dbReference type="EMBL" id="JPGK01000003">
    <property type="protein sequence ID" value="KGA94459.1"/>
    <property type="molecule type" value="Genomic_DNA"/>
</dbReference>
<accession>A0A094X7G6</accession>
<dbReference type="GO" id="GO:0006310">
    <property type="term" value="P:DNA recombination"/>
    <property type="evidence" value="ECO:0007669"/>
    <property type="project" value="UniProtKB-KW"/>
</dbReference>
<keyword evidence="4" id="KW-0233">DNA recombination</keyword>
<dbReference type="RefSeq" id="WP_036081724.1">
    <property type="nucleotide sequence ID" value="NZ_JPGK01000003.1"/>
</dbReference>
<dbReference type="InterPro" id="IPR002104">
    <property type="entry name" value="Integrase_catalytic"/>
</dbReference>
<dbReference type="CDD" id="cd00796">
    <property type="entry name" value="INT_Rci_Hp1_C"/>
    <property type="match status" value="1"/>
</dbReference>
<dbReference type="Pfam" id="PF13356">
    <property type="entry name" value="Arm-DNA-bind_3"/>
    <property type="match status" value="1"/>
</dbReference>
<evidence type="ECO:0000256" key="4">
    <source>
        <dbReference type="ARBA" id="ARBA00023172"/>
    </source>
</evidence>
<evidence type="ECO:0000313" key="8">
    <source>
        <dbReference type="EMBL" id="KGA94459.1"/>
    </source>
</evidence>
<evidence type="ECO:0000256" key="5">
    <source>
        <dbReference type="PROSITE-ProRule" id="PRU01248"/>
    </source>
</evidence>
<evidence type="ECO:0000313" key="9">
    <source>
        <dbReference type="Proteomes" id="UP000029452"/>
    </source>
</evidence>
<keyword evidence="2" id="KW-0229">DNA integration</keyword>
<dbReference type="PATRIC" id="fig|178606.4.peg.1038"/>
<dbReference type="GO" id="GO:0015074">
    <property type="term" value="P:DNA integration"/>
    <property type="evidence" value="ECO:0007669"/>
    <property type="project" value="UniProtKB-KW"/>
</dbReference>
<dbReference type="SUPFAM" id="SSF56349">
    <property type="entry name" value="DNA breaking-rejoining enzymes"/>
    <property type="match status" value="1"/>
</dbReference>
<feature type="domain" description="Core-binding (CB)" evidence="7">
    <location>
        <begin position="96"/>
        <end position="179"/>
    </location>
</feature>
<dbReference type="PANTHER" id="PTHR30629">
    <property type="entry name" value="PROPHAGE INTEGRASE"/>
    <property type="match status" value="1"/>
</dbReference>
<feature type="domain" description="Tyr recombinase" evidence="6">
    <location>
        <begin position="210"/>
        <end position="381"/>
    </location>
</feature>
<proteinExistence type="inferred from homology"/>
<dbReference type="GO" id="GO:0003677">
    <property type="term" value="F:DNA binding"/>
    <property type="evidence" value="ECO:0007669"/>
    <property type="project" value="UniProtKB-UniRule"/>
</dbReference>
<dbReference type="InterPro" id="IPR044068">
    <property type="entry name" value="CB"/>
</dbReference>
<dbReference type="InterPro" id="IPR025166">
    <property type="entry name" value="Integrase_DNA_bind_dom"/>
</dbReference>
<protein>
    <submittedName>
        <fullName evidence="8">Phage related integrase</fullName>
    </submittedName>
</protein>
<dbReference type="InterPro" id="IPR050808">
    <property type="entry name" value="Phage_Integrase"/>
</dbReference>
<dbReference type="InterPro" id="IPR010998">
    <property type="entry name" value="Integrase_recombinase_N"/>
</dbReference>
<dbReference type="PANTHER" id="PTHR30629:SF2">
    <property type="entry name" value="PROPHAGE INTEGRASE INTS-RELATED"/>
    <property type="match status" value="1"/>
</dbReference>
<dbReference type="AlphaFoldDB" id="A0A094X7G6"/>
<keyword evidence="3 5" id="KW-0238">DNA-binding</keyword>
<sequence>MERSLKLTKSVIDKIPLTNGERLTFWDTELKGFGLRVGEESKTFLVRSRVDGKLVQVSIGRYGPLTPDEARDLARLKLGEMTKGINPIKQRKEARAKSVTLSQAFDDYLLSRKDLKPGTVSGYLHSINDHFAEWKARPLSSITKSMIEKKHTEIGESPSGKAQANLSMRLLRAIFNFAMGKYEDGSGRPVLADNPVKRLSHTKAWYRVERRQGYISPDALPKWFEAVMKLESEVIRDYLLFILFTGLRRQEAAGLRWQDVNLQNRTFTVKDTKNHQDHTLPLTNYLMEMMIRRRKETDSLFVFPGEGKTGKIVEPKRQIAQVIKASGVPFMLHDLRRSFASYASMIVPAYTLKKLMNHKDGSDVTMGYVVSGVEDLRGPMQDVTDFILRKAGIENSKKAGVK</sequence>
<evidence type="ECO:0000256" key="1">
    <source>
        <dbReference type="ARBA" id="ARBA00008857"/>
    </source>
</evidence>
<dbReference type="PROSITE" id="PS51900">
    <property type="entry name" value="CB"/>
    <property type="match status" value="1"/>
</dbReference>
<comment type="similarity">
    <text evidence="1">Belongs to the 'phage' integrase family.</text>
</comment>
<dbReference type="Gene3D" id="1.10.150.130">
    <property type="match status" value="1"/>
</dbReference>
<dbReference type="Proteomes" id="UP000029452">
    <property type="component" value="Unassembled WGS sequence"/>
</dbReference>
<dbReference type="Pfam" id="PF00589">
    <property type="entry name" value="Phage_integrase"/>
    <property type="match status" value="1"/>
</dbReference>
<reference evidence="8 9" key="1">
    <citation type="submission" date="2014-06" db="EMBL/GenBank/DDBJ databases">
        <title>Draft genome sequence of iron oxidizing acidophile Leptospirillum ferriphilum DSM14647.</title>
        <authorList>
            <person name="Cardenas J.P."/>
            <person name="Lazcano M."/>
            <person name="Ossandon F.J."/>
            <person name="Corbett M."/>
            <person name="Holmes D.S."/>
            <person name="Watkin E."/>
        </authorList>
    </citation>
    <scope>NUCLEOTIDE SEQUENCE [LARGE SCALE GENOMIC DNA]</scope>
    <source>
        <strain evidence="8 9">DSM 14647</strain>
    </source>
</reference>
<dbReference type="PROSITE" id="PS51898">
    <property type="entry name" value="TYR_RECOMBINASE"/>
    <property type="match status" value="1"/>
</dbReference>
<comment type="caution">
    <text evidence="8">The sequence shown here is derived from an EMBL/GenBank/DDBJ whole genome shotgun (WGS) entry which is preliminary data.</text>
</comment>
<evidence type="ECO:0000259" key="7">
    <source>
        <dbReference type="PROSITE" id="PS51900"/>
    </source>
</evidence>
<dbReference type="InterPro" id="IPR011010">
    <property type="entry name" value="DNA_brk_join_enz"/>
</dbReference>
<dbReference type="Gene3D" id="1.10.443.10">
    <property type="entry name" value="Intergrase catalytic core"/>
    <property type="match status" value="1"/>
</dbReference>
<evidence type="ECO:0000256" key="3">
    <source>
        <dbReference type="ARBA" id="ARBA00023125"/>
    </source>
</evidence>
<dbReference type="Gene3D" id="3.30.160.390">
    <property type="entry name" value="Integrase, DNA-binding domain"/>
    <property type="match status" value="1"/>
</dbReference>